<reference evidence="6 7" key="1">
    <citation type="journal article" date="2016" name="Nat. Commun.">
        <title>Thousands of microbial genomes shed light on interconnected biogeochemical processes in an aquifer system.</title>
        <authorList>
            <person name="Anantharaman K."/>
            <person name="Brown C.T."/>
            <person name="Hug L.A."/>
            <person name="Sharon I."/>
            <person name="Castelle C.J."/>
            <person name="Probst A.J."/>
            <person name="Thomas B.C."/>
            <person name="Singh A."/>
            <person name="Wilkins M.J."/>
            <person name="Karaoz U."/>
            <person name="Brodie E.L."/>
            <person name="Williams K.H."/>
            <person name="Hubbard S.S."/>
            <person name="Banfield J.F."/>
        </authorList>
    </citation>
    <scope>NUCLEOTIDE SEQUENCE [LARGE SCALE GENOMIC DNA]</scope>
</reference>
<keyword evidence="1" id="KW-0547">Nucleotide-binding</keyword>
<keyword evidence="2" id="KW-0067">ATP-binding</keyword>
<protein>
    <submittedName>
        <fullName evidence="6">Uncharacterized protein</fullName>
    </submittedName>
</protein>
<dbReference type="Gene3D" id="3.40.50.300">
    <property type="entry name" value="P-loop containing nucleotide triphosphate hydrolases"/>
    <property type="match status" value="1"/>
</dbReference>
<dbReference type="GO" id="GO:0005524">
    <property type="term" value="F:ATP binding"/>
    <property type="evidence" value="ECO:0007669"/>
    <property type="project" value="UniProtKB-KW"/>
</dbReference>
<evidence type="ECO:0000313" key="7">
    <source>
        <dbReference type="Proteomes" id="UP000178964"/>
    </source>
</evidence>
<dbReference type="Pfam" id="PF07724">
    <property type="entry name" value="AAA_2"/>
    <property type="match status" value="1"/>
</dbReference>
<dbReference type="PROSITE" id="PS00871">
    <property type="entry name" value="CLPAB_2"/>
    <property type="match status" value="1"/>
</dbReference>
<dbReference type="InterPro" id="IPR028299">
    <property type="entry name" value="ClpA/B_CS2"/>
</dbReference>
<dbReference type="InterPro" id="IPR027417">
    <property type="entry name" value="P-loop_NTPase"/>
</dbReference>
<dbReference type="GO" id="GO:0016887">
    <property type="term" value="F:ATP hydrolysis activity"/>
    <property type="evidence" value="ECO:0007669"/>
    <property type="project" value="InterPro"/>
</dbReference>
<feature type="domain" description="Clp ATPase C-terminal" evidence="5">
    <location>
        <begin position="284"/>
        <end position="373"/>
    </location>
</feature>
<evidence type="ECO:0000256" key="3">
    <source>
        <dbReference type="ARBA" id="ARBA00023186"/>
    </source>
</evidence>
<dbReference type="SUPFAM" id="SSF52540">
    <property type="entry name" value="P-loop containing nucleoside triphosphate hydrolases"/>
    <property type="match status" value="1"/>
</dbReference>
<evidence type="ECO:0000313" key="6">
    <source>
        <dbReference type="EMBL" id="OGC59704.1"/>
    </source>
</evidence>
<dbReference type="STRING" id="1802627.A3A70_00105"/>
<dbReference type="Proteomes" id="UP000178964">
    <property type="component" value="Unassembled WGS sequence"/>
</dbReference>
<dbReference type="Pfam" id="PF10431">
    <property type="entry name" value="ClpB_D2-small"/>
    <property type="match status" value="1"/>
</dbReference>
<comment type="caution">
    <text evidence="6">The sequence shown here is derived from an EMBL/GenBank/DDBJ whole genome shotgun (WGS) entry which is preliminary data.</text>
</comment>
<dbReference type="PANTHER" id="PTHR11638:SF18">
    <property type="entry name" value="HEAT SHOCK PROTEIN 104"/>
    <property type="match status" value="1"/>
</dbReference>
<proteinExistence type="predicted"/>
<dbReference type="InterPro" id="IPR019489">
    <property type="entry name" value="Clp_ATPase_C"/>
</dbReference>
<dbReference type="PRINTS" id="PR00300">
    <property type="entry name" value="CLPPROTEASEA"/>
</dbReference>
<feature type="domain" description="AAA+ ATPase" evidence="4">
    <location>
        <begin position="107"/>
        <end position="276"/>
    </location>
</feature>
<dbReference type="EMBL" id="MEVK01000010">
    <property type="protein sequence ID" value="OGC59704.1"/>
    <property type="molecule type" value="Genomic_DNA"/>
</dbReference>
<dbReference type="InterPro" id="IPR003593">
    <property type="entry name" value="AAA+_ATPase"/>
</dbReference>
<evidence type="ECO:0000256" key="2">
    <source>
        <dbReference type="ARBA" id="ARBA00022840"/>
    </source>
</evidence>
<name>A0A1F4VR77_UNCKA</name>
<sequence length="380" mass="42777">MTKEVKISTRQINSRLEELYLVRNELIELWQKTKSEETPVVTAQDVAKIVSSMTGIPLTEITEEEREKLIQLESRLGSKVIGQDPAIGFLAQAIRRARSGLKSAERPVGTFLFLGPTGVGKSLLANMLADALYGSDEAMIRIDMSEFMERHTVSRLVGAPPGYVGYDEGGQLTELVRRHPFSVILFDEIEKAHHEVFNLLLQIMEDGRLTDGQGRVIDFKNTVIIMTSNVGSEFIDSSTLGFSLTPKDSTFNSDQEAKILTEIKRVLRPEFINRIDEIIVFNHLMKSDLKKITLLELENLKDRIAGLQIKLKIGKKVVDHLVEKGYDPHYGARPIKRLIQKEIENILSDEIVRGNFSPSDLVAVKIEENVLKLSKVNNAR</sequence>
<dbReference type="InterPro" id="IPR001270">
    <property type="entry name" value="ClpA/B"/>
</dbReference>
<dbReference type="InterPro" id="IPR050130">
    <property type="entry name" value="ClpA_ClpB"/>
</dbReference>
<dbReference type="FunFam" id="3.40.50.300:FF:000025">
    <property type="entry name" value="ATP-dependent Clp protease subunit"/>
    <property type="match status" value="1"/>
</dbReference>
<organism evidence="6 7">
    <name type="scientific">candidate division WWE3 bacterium RIFCSPLOWO2_01_FULL_42_11</name>
    <dbReference type="NCBI Taxonomy" id="1802627"/>
    <lineage>
        <taxon>Bacteria</taxon>
        <taxon>Katanobacteria</taxon>
    </lineage>
</organism>
<dbReference type="PANTHER" id="PTHR11638">
    <property type="entry name" value="ATP-DEPENDENT CLP PROTEASE"/>
    <property type="match status" value="1"/>
</dbReference>
<evidence type="ECO:0000256" key="1">
    <source>
        <dbReference type="ARBA" id="ARBA00022741"/>
    </source>
</evidence>
<keyword evidence="3" id="KW-0143">Chaperone</keyword>
<dbReference type="SMART" id="SM00382">
    <property type="entry name" value="AAA"/>
    <property type="match status" value="1"/>
</dbReference>
<dbReference type="InterPro" id="IPR003959">
    <property type="entry name" value="ATPase_AAA_core"/>
</dbReference>
<dbReference type="CDD" id="cd19499">
    <property type="entry name" value="RecA-like_ClpB_Hsp104-like"/>
    <property type="match status" value="1"/>
</dbReference>
<dbReference type="SMART" id="SM01086">
    <property type="entry name" value="ClpB_D2-small"/>
    <property type="match status" value="1"/>
</dbReference>
<evidence type="ECO:0000259" key="4">
    <source>
        <dbReference type="SMART" id="SM00382"/>
    </source>
</evidence>
<dbReference type="AlphaFoldDB" id="A0A1F4VR77"/>
<dbReference type="GO" id="GO:0034605">
    <property type="term" value="P:cellular response to heat"/>
    <property type="evidence" value="ECO:0007669"/>
    <property type="project" value="TreeGrafter"/>
</dbReference>
<evidence type="ECO:0000259" key="5">
    <source>
        <dbReference type="SMART" id="SM01086"/>
    </source>
</evidence>
<accession>A0A1F4VR77</accession>
<gene>
    <name evidence="6" type="ORF">A3A70_00105</name>
</gene>
<dbReference type="Gene3D" id="1.10.8.60">
    <property type="match status" value="1"/>
</dbReference>
<dbReference type="GO" id="GO:0005737">
    <property type="term" value="C:cytoplasm"/>
    <property type="evidence" value="ECO:0007669"/>
    <property type="project" value="TreeGrafter"/>
</dbReference>